<feature type="region of interest" description="Disordered" evidence="1">
    <location>
        <begin position="1"/>
        <end position="32"/>
    </location>
</feature>
<proteinExistence type="predicted"/>
<organism evidence="2 3">
    <name type="scientific">Nocardia seriolae</name>
    <dbReference type="NCBI Taxonomy" id="37332"/>
    <lineage>
        <taxon>Bacteria</taxon>
        <taxon>Bacillati</taxon>
        <taxon>Actinomycetota</taxon>
        <taxon>Actinomycetes</taxon>
        <taxon>Mycobacteriales</taxon>
        <taxon>Nocardiaceae</taxon>
        <taxon>Nocardia</taxon>
    </lineage>
</organism>
<feature type="compositionally biased region" description="Basic and acidic residues" evidence="1">
    <location>
        <begin position="10"/>
        <end position="32"/>
    </location>
</feature>
<feature type="non-terminal residue" evidence="2">
    <location>
        <position position="81"/>
    </location>
</feature>
<reference evidence="3" key="1">
    <citation type="submission" date="2015-07" db="EMBL/GenBank/DDBJ databases">
        <title>Nocardia seriolae U-1 whole genome shotgun sequence.</title>
        <authorList>
            <person name="Imajoh M."/>
            <person name="Fukumoto Y."/>
            <person name="Sukeda M."/>
            <person name="Yamane J."/>
            <person name="Yamasaki K."/>
            <person name="Shimizu M."/>
            <person name="Ohnishi K."/>
            <person name="Oshima S."/>
        </authorList>
    </citation>
    <scope>NUCLEOTIDE SEQUENCE [LARGE SCALE GENOMIC DNA]</scope>
    <source>
        <strain evidence="3">U-1</strain>
    </source>
</reference>
<reference evidence="2 3" key="2">
    <citation type="journal article" date="2016" name="Genome Announc.">
        <title>Draft Genome Sequence of Erythromycin- and Oxytetracycline-Sensitive Nocardia seriolae Strain U-1 (NBRC 110359).</title>
        <authorList>
            <person name="Imajoh M."/>
            <person name="Sukeda M."/>
            <person name="Shimizu M."/>
            <person name="Yamane J."/>
            <person name="Ohnishi K."/>
            <person name="Oshima S."/>
        </authorList>
    </citation>
    <scope>NUCLEOTIDE SEQUENCE [LARGE SCALE GENOMIC DNA]</scope>
    <source>
        <strain evidence="2 3">U-1</strain>
    </source>
</reference>
<evidence type="ECO:0000256" key="1">
    <source>
        <dbReference type="SAM" id="MobiDB-lite"/>
    </source>
</evidence>
<evidence type="ECO:0000313" key="2">
    <source>
        <dbReference type="EMBL" id="GAP33068.1"/>
    </source>
</evidence>
<keyword evidence="3" id="KW-1185">Reference proteome</keyword>
<dbReference type="AlphaFoldDB" id="A0ABC9Z7K1"/>
<dbReference type="EMBL" id="BBYQ01000206">
    <property type="protein sequence ID" value="GAP33068.1"/>
    <property type="molecule type" value="Genomic_DNA"/>
</dbReference>
<evidence type="ECO:0000313" key="3">
    <source>
        <dbReference type="Proteomes" id="UP000037179"/>
    </source>
</evidence>
<comment type="caution">
    <text evidence="2">The sequence shown here is derived from an EMBL/GenBank/DDBJ whole genome shotgun (WGS) entry which is preliminary data.</text>
</comment>
<gene>
    <name evidence="2" type="ORF">NSK11_contig00206-0001</name>
</gene>
<dbReference type="Proteomes" id="UP000037179">
    <property type="component" value="Unassembled WGS sequence"/>
</dbReference>
<sequence length="81" mass="9251">MTWPVLTGTDRWRVGDSGRRVSDKRPESTRPVGRFREKVGIRGVRPADHFSIIFRKATGRSRWEGVRYALVSASVRVLVLV</sequence>
<name>A0ABC9Z7K1_9NOCA</name>
<protein>
    <submittedName>
        <fullName evidence="2">Uncharacterized protein</fullName>
    </submittedName>
</protein>
<accession>A0ABC9Z7K1</accession>